<organism evidence="2 3">
    <name type="scientific">Datura stramonium</name>
    <name type="common">Jimsonweed</name>
    <name type="synonym">Common thornapple</name>
    <dbReference type="NCBI Taxonomy" id="4076"/>
    <lineage>
        <taxon>Eukaryota</taxon>
        <taxon>Viridiplantae</taxon>
        <taxon>Streptophyta</taxon>
        <taxon>Embryophyta</taxon>
        <taxon>Tracheophyta</taxon>
        <taxon>Spermatophyta</taxon>
        <taxon>Magnoliopsida</taxon>
        <taxon>eudicotyledons</taxon>
        <taxon>Gunneridae</taxon>
        <taxon>Pentapetalae</taxon>
        <taxon>asterids</taxon>
        <taxon>lamiids</taxon>
        <taxon>Solanales</taxon>
        <taxon>Solanaceae</taxon>
        <taxon>Solanoideae</taxon>
        <taxon>Datureae</taxon>
        <taxon>Datura</taxon>
    </lineage>
</organism>
<dbReference type="Proteomes" id="UP000823775">
    <property type="component" value="Unassembled WGS sequence"/>
</dbReference>
<comment type="caution">
    <text evidence="2">The sequence shown here is derived from an EMBL/GenBank/DDBJ whole genome shotgun (WGS) entry which is preliminary data.</text>
</comment>
<accession>A0ABS8Y0C6</accession>
<reference evidence="2 3" key="1">
    <citation type="journal article" date="2021" name="BMC Genomics">
        <title>Datura genome reveals duplications of psychoactive alkaloid biosynthetic genes and high mutation rate following tissue culture.</title>
        <authorList>
            <person name="Rajewski A."/>
            <person name="Carter-House D."/>
            <person name="Stajich J."/>
            <person name="Litt A."/>
        </authorList>
    </citation>
    <scope>NUCLEOTIDE SEQUENCE [LARGE SCALE GENOMIC DNA]</scope>
    <source>
        <strain evidence="2">AR-01</strain>
    </source>
</reference>
<proteinExistence type="predicted"/>
<evidence type="ECO:0000313" key="3">
    <source>
        <dbReference type="Proteomes" id="UP000823775"/>
    </source>
</evidence>
<evidence type="ECO:0000256" key="1">
    <source>
        <dbReference type="SAM" id="MobiDB-lite"/>
    </source>
</evidence>
<keyword evidence="3" id="KW-1185">Reference proteome</keyword>
<feature type="region of interest" description="Disordered" evidence="1">
    <location>
        <begin position="1"/>
        <end position="56"/>
    </location>
</feature>
<sequence length="56" mass="6136">MNDDSVADFENPTLVGDSDVKTTPINAKEQGATHEKETEAQQKLTSIPRPPPPYPE</sequence>
<feature type="compositionally biased region" description="Basic and acidic residues" evidence="1">
    <location>
        <begin position="31"/>
        <end position="40"/>
    </location>
</feature>
<protein>
    <submittedName>
        <fullName evidence="2">Uncharacterized protein</fullName>
    </submittedName>
</protein>
<dbReference type="EMBL" id="JACEIK010016354">
    <property type="protein sequence ID" value="MCE5165641.1"/>
    <property type="molecule type" value="Genomic_DNA"/>
</dbReference>
<name>A0ABS8Y0C6_DATST</name>
<gene>
    <name evidence="2" type="ORF">HAX54_011225</name>
</gene>
<evidence type="ECO:0000313" key="2">
    <source>
        <dbReference type="EMBL" id="MCE5165641.1"/>
    </source>
</evidence>
<feature type="non-terminal residue" evidence="2">
    <location>
        <position position="56"/>
    </location>
</feature>